<proteinExistence type="predicted"/>
<dbReference type="RefSeq" id="WP_342835987.1">
    <property type="nucleotide sequence ID" value="NZ_WMBE01000004.1"/>
</dbReference>
<feature type="non-terminal residue" evidence="2">
    <location>
        <position position="1"/>
    </location>
</feature>
<evidence type="ECO:0000259" key="1">
    <source>
        <dbReference type="Pfam" id="PF02371"/>
    </source>
</evidence>
<dbReference type="Proteomes" id="UP001321249">
    <property type="component" value="Unassembled WGS sequence"/>
</dbReference>
<protein>
    <submittedName>
        <fullName evidence="2">Transposase</fullName>
    </submittedName>
</protein>
<organism evidence="2 3">
    <name type="scientific">Candidatus Lucifugimonas marina</name>
    <dbReference type="NCBI Taxonomy" id="3038979"/>
    <lineage>
        <taxon>Bacteria</taxon>
        <taxon>Bacillati</taxon>
        <taxon>Chloroflexota</taxon>
        <taxon>Dehalococcoidia</taxon>
        <taxon>SAR202 cluster</taxon>
        <taxon>Candidatus Lucifugimonadales</taxon>
        <taxon>Candidatus Lucifugimonadaceae</taxon>
        <taxon>Candidatus Lucifugimonas</taxon>
    </lineage>
</organism>
<dbReference type="InterPro" id="IPR047650">
    <property type="entry name" value="Transpos_IS110"/>
</dbReference>
<reference evidence="2 3" key="1">
    <citation type="submission" date="2019-11" db="EMBL/GenBank/DDBJ databases">
        <authorList>
            <person name="Cho J.-C."/>
        </authorList>
    </citation>
    <scope>NUCLEOTIDE SEQUENCE [LARGE SCALE GENOMIC DNA]</scope>
    <source>
        <strain evidence="2 3">JH702</strain>
    </source>
</reference>
<dbReference type="EMBL" id="WMBE01000004">
    <property type="protein sequence ID" value="MDG0867816.1"/>
    <property type="molecule type" value="Genomic_DNA"/>
</dbReference>
<accession>A0ABD4XTJ3</accession>
<feature type="domain" description="Transposase IS116/IS110/IS902 C-terminal" evidence="1">
    <location>
        <begin position="4"/>
        <end position="67"/>
    </location>
</feature>
<gene>
    <name evidence="2" type="ORF">GKO46_12130</name>
</gene>
<name>A0ABD4XTJ3_9CHLR</name>
<dbReference type="Pfam" id="PF02371">
    <property type="entry name" value="Transposase_20"/>
    <property type="match status" value="1"/>
</dbReference>
<dbReference type="AlphaFoldDB" id="A0ABD4XTJ3"/>
<evidence type="ECO:0000313" key="3">
    <source>
        <dbReference type="Proteomes" id="UP001321249"/>
    </source>
</evidence>
<dbReference type="InterPro" id="IPR003346">
    <property type="entry name" value="Transposase_20"/>
</dbReference>
<dbReference type="PANTHER" id="PTHR33055:SF13">
    <property type="entry name" value="TRANSPOSASE"/>
    <property type="match status" value="1"/>
</dbReference>
<evidence type="ECO:0000313" key="2">
    <source>
        <dbReference type="EMBL" id="MDG0867816.1"/>
    </source>
</evidence>
<sequence length="112" mass="12305">LLSELPELGQLNRKQIAALAGVAPLNRDSGTLAGRRTVWGGRFRVRAALYMAALVASRYNSVIRDFYLRLCAAGKPKKVALTACMRKLLLILNSMVKNKEMWNASNTGTQPS</sequence>
<dbReference type="PANTHER" id="PTHR33055">
    <property type="entry name" value="TRANSPOSASE FOR INSERTION SEQUENCE ELEMENT IS1111A"/>
    <property type="match status" value="1"/>
</dbReference>
<comment type="caution">
    <text evidence="2">The sequence shown here is derived from an EMBL/GenBank/DDBJ whole genome shotgun (WGS) entry which is preliminary data.</text>
</comment>